<protein>
    <recommendedName>
        <fullName evidence="3">DUF1684 domain-containing protein</fullName>
    </recommendedName>
</protein>
<accession>U2RC67</accession>
<dbReference type="PATRIC" id="fig|1358026.3.peg.695"/>
<gene>
    <name evidence="1" type="ORF">N136_00802</name>
</gene>
<evidence type="ECO:0000313" key="2">
    <source>
        <dbReference type="Proteomes" id="UP000016605"/>
    </source>
</evidence>
<dbReference type="PANTHER" id="PTHR41913:SF1">
    <property type="entry name" value="DUF1684 DOMAIN-CONTAINING PROTEIN"/>
    <property type="match status" value="1"/>
</dbReference>
<dbReference type="AlphaFoldDB" id="U2RC67"/>
<dbReference type="HOGENOM" id="CLU_093051_0_0_11"/>
<dbReference type="EMBL" id="AWVQ01000084">
    <property type="protein sequence ID" value="ERK72840.1"/>
    <property type="molecule type" value="Genomic_DNA"/>
</dbReference>
<proteinExistence type="predicted"/>
<comment type="caution">
    <text evidence="1">The sequence shown here is derived from an EMBL/GenBank/DDBJ whole genome shotgun (WGS) entry which is preliminary data.</text>
</comment>
<dbReference type="PANTHER" id="PTHR41913">
    <property type="entry name" value="DUF1684 DOMAIN-CONTAINING PROTEIN"/>
    <property type="match status" value="1"/>
</dbReference>
<reference evidence="1 2" key="1">
    <citation type="submission" date="2013-08" db="EMBL/GenBank/DDBJ databases">
        <authorList>
            <person name="Weinstock G."/>
            <person name="Sodergren E."/>
            <person name="Wylie T."/>
            <person name="Fulton L."/>
            <person name="Fulton R."/>
            <person name="Fronick C."/>
            <person name="O'Laughlin M."/>
            <person name="Godfrey J."/>
            <person name="Miner T."/>
            <person name="Herter B."/>
            <person name="Appelbaum E."/>
            <person name="Cordes M."/>
            <person name="Lek S."/>
            <person name="Wollam A."/>
            <person name="Pepin K.H."/>
            <person name="Palsikar V.B."/>
            <person name="Mitreva M."/>
            <person name="Wilson R.K."/>
        </authorList>
    </citation>
    <scope>NUCLEOTIDE SEQUENCE [LARGE SCALE GENOMIC DNA]</scope>
    <source>
        <strain evidence="1 2">ATCC 14665</strain>
    </source>
</reference>
<sequence>METMTDTAAAPTDPNAVLARYRQRREQVVTAPQGNLALVNTQWITGDPEAPAQPVWGVPGLWSPLPAGQSGLKVTATPADGITVDGTLVDGEAIVRGKDDANPSAITFSDTVSGFVIASEEGDYALRVWDANSEAIQEFGSIDAFPFNREWIIQAAFSPIEGGKSVGFEHLKDDGKTREMVIPGEITFSKDGVDYNLAAFKAGRALQLVFADSTNGDSTYSVGRFLFVVPNEDGTVTLDFNLAVLPPCAFSYNFNCPLPPAQNRFAVPIEAGEKNVLNKEGELLH</sequence>
<dbReference type="InterPro" id="IPR012467">
    <property type="entry name" value="DUF1684"/>
</dbReference>
<name>U2RC67_LEIAQ</name>
<evidence type="ECO:0008006" key="3">
    <source>
        <dbReference type="Google" id="ProtNLM"/>
    </source>
</evidence>
<evidence type="ECO:0000313" key="1">
    <source>
        <dbReference type="EMBL" id="ERK72840.1"/>
    </source>
</evidence>
<dbReference type="Pfam" id="PF07920">
    <property type="entry name" value="DUF1684"/>
    <property type="match status" value="1"/>
</dbReference>
<dbReference type="Proteomes" id="UP000016605">
    <property type="component" value="Unassembled WGS sequence"/>
</dbReference>
<organism evidence="1 2">
    <name type="scientific">Leifsonia aquatica ATCC 14665</name>
    <dbReference type="NCBI Taxonomy" id="1358026"/>
    <lineage>
        <taxon>Bacteria</taxon>
        <taxon>Bacillati</taxon>
        <taxon>Actinomycetota</taxon>
        <taxon>Actinomycetes</taxon>
        <taxon>Micrococcales</taxon>
        <taxon>Microbacteriaceae</taxon>
        <taxon>Leifsonia</taxon>
    </lineage>
</organism>